<comment type="caution">
    <text evidence="1">The sequence shown here is derived from an EMBL/GenBank/DDBJ whole genome shotgun (WGS) entry which is preliminary data.</text>
</comment>
<dbReference type="EMBL" id="JAGTUF010000001">
    <property type="protein sequence ID" value="MBR9970209.1"/>
    <property type="molecule type" value="Genomic_DNA"/>
</dbReference>
<keyword evidence="2" id="KW-1185">Reference proteome</keyword>
<gene>
    <name evidence="1" type="ORF">KEC16_00600</name>
</gene>
<sequence>MSAAKGDGFESKVVDLVAVTQRLDVSRILLLRRLTLADPQSLKWANARQLDLIFNVILAKALERVDPAEIIAASTQHFDPLLPPGPEDQMDKERWLLFDLAKPMLSGAAASTTGTTEAVMDELESEDTDEDGQPQSYGDFATMFDDSISRYLRRTLSVLAATNSRPHIPPPFYAAPTFAACYLHVLRDSVLPAMRSSRRLKELATSRNWTEAGAGGRIIGMIQAGESNNPILHHWDARWQIFHPEHLIKGKDGKARPRKPGEDPWAMFRDDAAQHGYIPPYPADIPMLQRLVRLDGEVLADAWEQLAQMYEQEFQPKTRAEQGRPGSFRDGILKFLDKLDYHGGDLLTVRAFFDFPKVDRQFIKQLIQILGRTDKERQMRAPLLIAFYNDLPK</sequence>
<proteinExistence type="predicted"/>
<organism evidence="1 2">
    <name type="scientific">Magnetospirillum sulfuroxidans</name>
    <dbReference type="NCBI Taxonomy" id="611300"/>
    <lineage>
        <taxon>Bacteria</taxon>
        <taxon>Pseudomonadati</taxon>
        <taxon>Pseudomonadota</taxon>
        <taxon>Alphaproteobacteria</taxon>
        <taxon>Rhodospirillales</taxon>
        <taxon>Rhodospirillaceae</taxon>
        <taxon>Magnetospirillum</taxon>
    </lineage>
</organism>
<protein>
    <submittedName>
        <fullName evidence="1">Uncharacterized protein</fullName>
    </submittedName>
</protein>
<evidence type="ECO:0000313" key="2">
    <source>
        <dbReference type="Proteomes" id="UP000680714"/>
    </source>
</evidence>
<dbReference type="RefSeq" id="WP_211545721.1">
    <property type="nucleotide sequence ID" value="NZ_JAGTUF010000001.1"/>
</dbReference>
<evidence type="ECO:0000313" key="1">
    <source>
        <dbReference type="EMBL" id="MBR9970209.1"/>
    </source>
</evidence>
<accession>A0ABS5I721</accession>
<dbReference type="Proteomes" id="UP000680714">
    <property type="component" value="Unassembled WGS sequence"/>
</dbReference>
<reference evidence="1 2" key="1">
    <citation type="submission" date="2021-04" db="EMBL/GenBank/DDBJ databases">
        <title>Magnetospirillum sulfuroxidans sp. nov., a facultative chemolithoautotrophic sulfur-oxidizing alphaproteobacterium isolated from freshwater sediment and proposals for Paramagetospirillum gen. nov., and Magnetospirillaceae fam. nov.</title>
        <authorList>
            <person name="Koziaeva V."/>
            <person name="Geelhoed J.S."/>
            <person name="Sorokin D.Y."/>
            <person name="Grouzdev D.S."/>
        </authorList>
    </citation>
    <scope>NUCLEOTIDE SEQUENCE [LARGE SCALE GENOMIC DNA]</scope>
    <source>
        <strain evidence="1 2">J10</strain>
    </source>
</reference>
<name>A0ABS5I721_9PROT</name>